<dbReference type="GO" id="GO:0005789">
    <property type="term" value="C:endoplasmic reticulum membrane"/>
    <property type="evidence" value="ECO:0007669"/>
    <property type="project" value="TreeGrafter"/>
</dbReference>
<evidence type="ECO:0000256" key="16">
    <source>
        <dbReference type="RuleBase" id="RU003938"/>
    </source>
</evidence>
<keyword evidence="9 16" id="KW-0812">Transmembrane</keyword>
<evidence type="ECO:0000256" key="6">
    <source>
        <dbReference type="ARBA" id="ARBA00012487"/>
    </source>
</evidence>
<reference evidence="19" key="1">
    <citation type="journal article" date="2012" name="Nature">
        <title>Algal genomes reveal evolutionary mosaicism and the fate of nucleomorphs.</title>
        <authorList>
            <consortium name="DOE Joint Genome Institute"/>
            <person name="Curtis B.A."/>
            <person name="Tanifuji G."/>
            <person name="Burki F."/>
            <person name="Gruber A."/>
            <person name="Irimia M."/>
            <person name="Maruyama S."/>
            <person name="Arias M.C."/>
            <person name="Ball S.G."/>
            <person name="Gile G.H."/>
            <person name="Hirakawa Y."/>
            <person name="Hopkins J.F."/>
            <person name="Kuo A."/>
            <person name="Rensing S.A."/>
            <person name="Schmutz J."/>
            <person name="Symeonidi A."/>
            <person name="Elias M."/>
            <person name="Eveleigh R.J."/>
            <person name="Herman E.K."/>
            <person name="Klute M.J."/>
            <person name="Nakayama T."/>
            <person name="Obornik M."/>
            <person name="Reyes-Prieto A."/>
            <person name="Armbrust E.V."/>
            <person name="Aves S.J."/>
            <person name="Beiko R.G."/>
            <person name="Coutinho P."/>
            <person name="Dacks J.B."/>
            <person name="Durnford D.G."/>
            <person name="Fast N.M."/>
            <person name="Green B.R."/>
            <person name="Grisdale C.J."/>
            <person name="Hempel F."/>
            <person name="Henrissat B."/>
            <person name="Hoppner M.P."/>
            <person name="Ishida K."/>
            <person name="Kim E."/>
            <person name="Koreny L."/>
            <person name="Kroth P.G."/>
            <person name="Liu Y."/>
            <person name="Malik S.B."/>
            <person name="Maier U.G."/>
            <person name="McRose D."/>
            <person name="Mock T."/>
            <person name="Neilson J.A."/>
            <person name="Onodera N.T."/>
            <person name="Poole A.M."/>
            <person name="Pritham E.J."/>
            <person name="Richards T.A."/>
            <person name="Rocap G."/>
            <person name="Roy S.W."/>
            <person name="Sarai C."/>
            <person name="Schaack S."/>
            <person name="Shirato S."/>
            <person name="Slamovits C.H."/>
            <person name="Spencer D.F."/>
            <person name="Suzuki S."/>
            <person name="Worden A.Z."/>
            <person name="Zauner S."/>
            <person name="Barry K."/>
            <person name="Bell C."/>
            <person name="Bharti A.K."/>
            <person name="Crow J.A."/>
            <person name="Grimwood J."/>
            <person name="Kramer R."/>
            <person name="Lindquist E."/>
            <person name="Lucas S."/>
            <person name="Salamov A."/>
            <person name="McFadden G.I."/>
            <person name="Lane C.E."/>
            <person name="Keeling P.J."/>
            <person name="Gray M.W."/>
            <person name="Grigoriev I.V."/>
            <person name="Archibald J.M."/>
        </authorList>
    </citation>
    <scope>NUCLEOTIDE SEQUENCE</scope>
    <source>
        <strain evidence="19">CCMP2712</strain>
    </source>
</reference>
<feature type="transmembrane region" description="Helical" evidence="17">
    <location>
        <begin position="177"/>
        <end position="196"/>
    </location>
</feature>
<reference evidence="19" key="2">
    <citation type="submission" date="2012-11" db="EMBL/GenBank/DDBJ databases">
        <authorList>
            <person name="Kuo A."/>
            <person name="Curtis B.A."/>
            <person name="Tanifuji G."/>
            <person name="Burki F."/>
            <person name="Gruber A."/>
            <person name="Irimia M."/>
            <person name="Maruyama S."/>
            <person name="Arias M.C."/>
            <person name="Ball S.G."/>
            <person name="Gile G.H."/>
            <person name="Hirakawa Y."/>
            <person name="Hopkins J.F."/>
            <person name="Rensing S.A."/>
            <person name="Schmutz J."/>
            <person name="Symeonidi A."/>
            <person name="Elias M."/>
            <person name="Eveleigh R.J."/>
            <person name="Herman E.K."/>
            <person name="Klute M.J."/>
            <person name="Nakayama T."/>
            <person name="Obornik M."/>
            <person name="Reyes-Prieto A."/>
            <person name="Armbrust E.V."/>
            <person name="Aves S.J."/>
            <person name="Beiko R.G."/>
            <person name="Coutinho P."/>
            <person name="Dacks J.B."/>
            <person name="Durnford D.G."/>
            <person name="Fast N.M."/>
            <person name="Green B.R."/>
            <person name="Grisdale C."/>
            <person name="Hempe F."/>
            <person name="Henrissat B."/>
            <person name="Hoppner M.P."/>
            <person name="Ishida K.-I."/>
            <person name="Kim E."/>
            <person name="Koreny L."/>
            <person name="Kroth P.G."/>
            <person name="Liu Y."/>
            <person name="Malik S.-B."/>
            <person name="Maier U.G."/>
            <person name="McRose D."/>
            <person name="Mock T."/>
            <person name="Neilson J.A."/>
            <person name="Onodera N.T."/>
            <person name="Poole A.M."/>
            <person name="Pritham E.J."/>
            <person name="Richards T.A."/>
            <person name="Rocap G."/>
            <person name="Roy S.W."/>
            <person name="Sarai C."/>
            <person name="Schaack S."/>
            <person name="Shirato S."/>
            <person name="Slamovits C.H."/>
            <person name="Spencer D.F."/>
            <person name="Suzuki S."/>
            <person name="Worden A.Z."/>
            <person name="Zauner S."/>
            <person name="Barry K."/>
            <person name="Bell C."/>
            <person name="Bharti A.K."/>
            <person name="Crow J.A."/>
            <person name="Grimwood J."/>
            <person name="Kramer R."/>
            <person name="Lindquist E."/>
            <person name="Lucas S."/>
            <person name="Salamov A."/>
            <person name="McFadden G.I."/>
            <person name="Lane C.E."/>
            <person name="Keeling P.J."/>
            <person name="Gray M.W."/>
            <person name="Grigoriev I.V."/>
            <person name="Archibald J.M."/>
        </authorList>
    </citation>
    <scope>NUCLEOTIDE SEQUENCE</scope>
    <source>
        <strain evidence="19">CCMP2712</strain>
    </source>
</reference>
<dbReference type="PANTHER" id="PTHR13773">
    <property type="entry name" value="PHOSPHATIDATE CYTIDYLYLTRANSFERASE"/>
    <property type="match status" value="1"/>
</dbReference>
<evidence type="ECO:0000256" key="4">
    <source>
        <dbReference type="ARBA" id="ARBA00005189"/>
    </source>
</evidence>
<evidence type="ECO:0000256" key="14">
    <source>
        <dbReference type="ARBA" id="ARBA00023209"/>
    </source>
</evidence>
<dbReference type="Proteomes" id="UP000011087">
    <property type="component" value="Unassembled WGS sequence"/>
</dbReference>
<comment type="similarity">
    <text evidence="5 16">Belongs to the CDS family.</text>
</comment>
<comment type="subcellular location">
    <subcellularLocation>
        <location evidence="2">Membrane</location>
        <topology evidence="2">Multi-pass membrane protein</topology>
    </subcellularLocation>
</comment>
<evidence type="ECO:0000256" key="3">
    <source>
        <dbReference type="ARBA" id="ARBA00005119"/>
    </source>
</evidence>
<sequence>MAPQQEESPEVIAARKRQEFWTRTRWTFAMFIGFLIVIASGQIYVMALIICIKAGMFKEILALKRNKEKDKRIPWFRTLNWYFFAVTIYFIYGRILQGHIRVVHLETRLSFLVGWLSDHHAFKSFALWCIGFCTFILSLEKGTYKYQFTQFGWTHITLLMVVATASCMIKNMYDGMIWFFVPVCLVIWNDVYAYVFGRFWGKTPLIKLSPKKTWEGFIDFTGFADTLVRACMLMSTFDYMICSQEELTVQPFPDLHCKYDPVFIASVPLSSPCNDLAIGNAMMIMPFVWHAINMAMFASLIAPFGGFFASGFKRAFRIKDFGDLIPGHGGITDRMDCQVGLRMGNESVERRAGIRRKGRQEKDVQVISVSIVAKCCEGRSSCRCLLLFTERRSFTRRSNSQSLESSPRWEIS</sequence>
<evidence type="ECO:0000313" key="18">
    <source>
        <dbReference type="EnsemblProtists" id="EKX46228"/>
    </source>
</evidence>
<dbReference type="PANTHER" id="PTHR13773:SF8">
    <property type="entry name" value="PHOSPHATIDATE CYTIDYLYLTRANSFERASE, PHOTORECEPTOR-SPECIFIC"/>
    <property type="match status" value="1"/>
</dbReference>
<feature type="transmembrane region" description="Helical" evidence="17">
    <location>
        <begin position="73"/>
        <end position="92"/>
    </location>
</feature>
<dbReference type="OMA" id="FFAYMYF"/>
<evidence type="ECO:0000256" key="2">
    <source>
        <dbReference type="ARBA" id="ARBA00004141"/>
    </source>
</evidence>
<feature type="transmembrane region" description="Helical" evidence="17">
    <location>
        <begin position="287"/>
        <end position="309"/>
    </location>
</feature>
<dbReference type="AlphaFoldDB" id="A0A0C3TQP0"/>
<dbReference type="EnsemblProtists" id="EKX46228">
    <property type="protein sequence ID" value="EKX46228"/>
    <property type="gene ID" value="GUITHDRAFT_70608"/>
</dbReference>
<keyword evidence="19" id="KW-1185">Reference proteome</keyword>
<comment type="catalytic activity">
    <reaction evidence="1 16">
        <text>a 1,2-diacyl-sn-glycero-3-phosphate + CTP + H(+) = a CDP-1,2-diacyl-sn-glycerol + diphosphate</text>
        <dbReference type="Rhea" id="RHEA:16229"/>
        <dbReference type="ChEBI" id="CHEBI:15378"/>
        <dbReference type="ChEBI" id="CHEBI:33019"/>
        <dbReference type="ChEBI" id="CHEBI:37563"/>
        <dbReference type="ChEBI" id="CHEBI:58332"/>
        <dbReference type="ChEBI" id="CHEBI:58608"/>
        <dbReference type="EC" id="2.7.7.41"/>
    </reaction>
</comment>
<dbReference type="UniPathway" id="UPA00557">
    <property type="reaction ID" value="UER00614"/>
</dbReference>
<proteinExistence type="inferred from homology"/>
<keyword evidence="13 17" id="KW-0472">Membrane</keyword>
<dbReference type="InterPro" id="IPR016720">
    <property type="entry name" value="PC_Trfase_euk"/>
</dbReference>
<evidence type="ECO:0000256" key="10">
    <source>
        <dbReference type="ARBA" id="ARBA00022695"/>
    </source>
</evidence>
<protein>
    <recommendedName>
        <fullName evidence="6 16">Phosphatidate cytidylyltransferase</fullName>
        <ecNumber evidence="6 16">2.7.7.41</ecNumber>
    </recommendedName>
</protein>
<comment type="pathway">
    <text evidence="3 16">Phospholipid metabolism; CDP-diacylglycerol biosynthesis; CDP-diacylglycerol from sn-glycerol 3-phosphate: step 3/3.</text>
</comment>
<name>A0A0C3TQP0_GUITC</name>
<keyword evidence="8 16" id="KW-0808">Transferase</keyword>
<dbReference type="InterPro" id="IPR000374">
    <property type="entry name" value="PC_trans"/>
</dbReference>
<dbReference type="EC" id="2.7.7.41" evidence="6 16"/>
<evidence type="ECO:0000256" key="12">
    <source>
        <dbReference type="ARBA" id="ARBA00023098"/>
    </source>
</evidence>
<keyword evidence="7" id="KW-0444">Lipid biosynthesis</keyword>
<evidence type="ECO:0000256" key="5">
    <source>
        <dbReference type="ARBA" id="ARBA00010185"/>
    </source>
</evidence>
<accession>A0A0C3TQP0</accession>
<dbReference type="GO" id="GO:0004605">
    <property type="term" value="F:phosphatidate cytidylyltransferase activity"/>
    <property type="evidence" value="ECO:0007669"/>
    <property type="project" value="UniProtKB-EC"/>
</dbReference>
<keyword evidence="12" id="KW-0443">Lipid metabolism</keyword>
<evidence type="ECO:0000256" key="1">
    <source>
        <dbReference type="ARBA" id="ARBA00001698"/>
    </source>
</evidence>
<dbReference type="PROSITE" id="PS01315">
    <property type="entry name" value="CDS"/>
    <property type="match status" value="1"/>
</dbReference>
<keyword evidence="15" id="KW-1208">Phospholipid metabolism</keyword>
<evidence type="ECO:0000256" key="8">
    <source>
        <dbReference type="ARBA" id="ARBA00022679"/>
    </source>
</evidence>
<evidence type="ECO:0000256" key="7">
    <source>
        <dbReference type="ARBA" id="ARBA00022516"/>
    </source>
</evidence>
<evidence type="ECO:0000256" key="15">
    <source>
        <dbReference type="ARBA" id="ARBA00023264"/>
    </source>
</evidence>
<evidence type="ECO:0000256" key="17">
    <source>
        <dbReference type="SAM" id="Phobius"/>
    </source>
</evidence>
<feature type="transmembrane region" description="Helical" evidence="17">
    <location>
        <begin position="26"/>
        <end position="52"/>
    </location>
</feature>
<dbReference type="Pfam" id="PF01148">
    <property type="entry name" value="CTP_transf_1"/>
    <property type="match status" value="1"/>
</dbReference>
<feature type="transmembrane region" description="Helical" evidence="17">
    <location>
        <begin position="121"/>
        <end position="139"/>
    </location>
</feature>
<organism evidence="18 19">
    <name type="scientific">Guillardia theta (strain CCMP2712)</name>
    <name type="common">Cryptophyte</name>
    <dbReference type="NCBI Taxonomy" id="905079"/>
    <lineage>
        <taxon>Eukaryota</taxon>
        <taxon>Cryptophyceae</taxon>
        <taxon>Pyrenomonadales</taxon>
        <taxon>Geminigeraceae</taxon>
        <taxon>Guillardia</taxon>
    </lineage>
</organism>
<keyword evidence="11 17" id="KW-1133">Transmembrane helix</keyword>
<evidence type="ECO:0000256" key="11">
    <source>
        <dbReference type="ARBA" id="ARBA00022989"/>
    </source>
</evidence>
<evidence type="ECO:0000256" key="9">
    <source>
        <dbReference type="ARBA" id="ARBA00022692"/>
    </source>
</evidence>
<evidence type="ECO:0000313" key="19">
    <source>
        <dbReference type="Proteomes" id="UP000011087"/>
    </source>
</evidence>
<dbReference type="GO" id="GO:0016024">
    <property type="term" value="P:CDP-diacylglycerol biosynthetic process"/>
    <property type="evidence" value="ECO:0007669"/>
    <property type="project" value="UniProtKB-UniPathway"/>
</dbReference>
<comment type="pathway">
    <text evidence="4">Lipid metabolism.</text>
</comment>
<feature type="transmembrane region" description="Helical" evidence="17">
    <location>
        <begin position="151"/>
        <end position="171"/>
    </location>
</feature>
<evidence type="ECO:0000256" key="13">
    <source>
        <dbReference type="ARBA" id="ARBA00023136"/>
    </source>
</evidence>
<keyword evidence="14" id="KW-0594">Phospholipid biosynthesis</keyword>
<keyword evidence="10 16" id="KW-0548">Nucleotidyltransferase</keyword>
<reference evidence="18" key="3">
    <citation type="submission" date="2016-03" db="UniProtKB">
        <authorList>
            <consortium name="EnsemblProtists"/>
        </authorList>
    </citation>
    <scope>IDENTIFICATION</scope>
</reference>